<dbReference type="SMART" id="SM00292">
    <property type="entry name" value="BRCT"/>
    <property type="match status" value="1"/>
</dbReference>
<comment type="caution">
    <text evidence="8">The sequence shown here is derived from an EMBL/GenBank/DDBJ whole genome shotgun (WGS) entry which is preliminary data.</text>
</comment>
<dbReference type="OrthoDB" id="25840at2759"/>
<evidence type="ECO:0000259" key="7">
    <source>
        <dbReference type="PROSITE" id="PS50172"/>
    </source>
</evidence>
<feature type="region of interest" description="Disordered" evidence="6">
    <location>
        <begin position="611"/>
        <end position="641"/>
    </location>
</feature>
<keyword evidence="4" id="KW-0234">DNA repair</keyword>
<reference evidence="8 9" key="1">
    <citation type="journal article" date="2017" name="Gigascience">
        <title>Draft genome of the honey bee ectoparasitic mite, Tropilaelaps mercedesae, is shaped by the parasitic life history.</title>
        <authorList>
            <person name="Dong X."/>
            <person name="Armstrong S.D."/>
            <person name="Xia D."/>
            <person name="Makepeace B.L."/>
            <person name="Darby A.C."/>
            <person name="Kadowaki T."/>
        </authorList>
    </citation>
    <scope>NUCLEOTIDE SEQUENCE [LARGE SCALE GENOMIC DNA]</scope>
    <source>
        <strain evidence="8">Wuxi-XJTLU</strain>
    </source>
</reference>
<dbReference type="InterPro" id="IPR001357">
    <property type="entry name" value="BRCT_dom"/>
</dbReference>
<feature type="compositionally biased region" description="Polar residues" evidence="6">
    <location>
        <begin position="368"/>
        <end position="385"/>
    </location>
</feature>
<evidence type="ECO:0000256" key="5">
    <source>
        <dbReference type="ARBA" id="ARBA00023242"/>
    </source>
</evidence>
<dbReference type="PROSITE" id="PS50172">
    <property type="entry name" value="BRCT"/>
    <property type="match status" value="1"/>
</dbReference>
<feature type="region of interest" description="Disordered" evidence="6">
    <location>
        <begin position="292"/>
        <end position="313"/>
    </location>
</feature>
<dbReference type="GO" id="GO:0006284">
    <property type="term" value="P:base-excision repair"/>
    <property type="evidence" value="ECO:0007669"/>
    <property type="project" value="InterPro"/>
</dbReference>
<dbReference type="InParanoid" id="A0A1V9XRZ8"/>
<evidence type="ECO:0000256" key="2">
    <source>
        <dbReference type="ARBA" id="ARBA00022737"/>
    </source>
</evidence>
<feature type="domain" description="BRCT" evidence="7">
    <location>
        <begin position="651"/>
        <end position="739"/>
    </location>
</feature>
<dbReference type="FunCoup" id="A0A1V9XRZ8">
    <property type="interactions" value="1396"/>
</dbReference>
<dbReference type="PANTHER" id="PTHR11370">
    <property type="entry name" value="DNA-REPAIR PROTEIN XRCC1"/>
    <property type="match status" value="1"/>
</dbReference>
<dbReference type="SUPFAM" id="SSF52113">
    <property type="entry name" value="BRCT domain"/>
    <property type="match status" value="1"/>
</dbReference>
<proteinExistence type="predicted"/>
<keyword evidence="2" id="KW-0677">Repeat</keyword>
<feature type="region of interest" description="Disordered" evidence="6">
    <location>
        <begin position="349"/>
        <end position="469"/>
    </location>
</feature>
<dbReference type="Gene3D" id="2.60.120.260">
    <property type="entry name" value="Galactose-binding domain-like"/>
    <property type="match status" value="1"/>
</dbReference>
<evidence type="ECO:0000313" key="9">
    <source>
        <dbReference type="Proteomes" id="UP000192247"/>
    </source>
</evidence>
<dbReference type="InterPro" id="IPR036420">
    <property type="entry name" value="BRCT_dom_sf"/>
</dbReference>
<dbReference type="Gene3D" id="3.40.50.10190">
    <property type="entry name" value="BRCT domain"/>
    <property type="match status" value="1"/>
</dbReference>
<protein>
    <recommendedName>
        <fullName evidence="7">BRCT domain-containing protein</fullName>
    </recommendedName>
</protein>
<evidence type="ECO:0000313" key="8">
    <source>
        <dbReference type="EMBL" id="OQR76267.1"/>
    </source>
</evidence>
<evidence type="ECO:0000256" key="6">
    <source>
        <dbReference type="SAM" id="MobiDB-lite"/>
    </source>
</evidence>
<dbReference type="Pfam" id="PF00533">
    <property type="entry name" value="BRCT"/>
    <property type="match status" value="1"/>
</dbReference>
<dbReference type="InterPro" id="IPR002706">
    <property type="entry name" value="Xrcc1_N"/>
</dbReference>
<dbReference type="InterPro" id="IPR045080">
    <property type="entry name" value="BRCT_XRCC1_rpt1"/>
</dbReference>
<dbReference type="GO" id="GO:0005634">
    <property type="term" value="C:nucleus"/>
    <property type="evidence" value="ECO:0007669"/>
    <property type="project" value="UniProtKB-SubCell"/>
</dbReference>
<dbReference type="EMBL" id="MNPL01005074">
    <property type="protein sequence ID" value="OQR76267.1"/>
    <property type="molecule type" value="Genomic_DNA"/>
</dbReference>
<feature type="region of interest" description="Disordered" evidence="6">
    <location>
        <begin position="533"/>
        <end position="552"/>
    </location>
</feature>
<dbReference type="PANTHER" id="PTHR11370:SF5">
    <property type="entry name" value="DNA REPAIR PROTEIN XRCC1"/>
    <property type="match status" value="1"/>
</dbReference>
<name>A0A1V9XRZ8_9ACAR</name>
<dbReference type="AlphaFoldDB" id="A0A1V9XRZ8"/>
<comment type="subcellular location">
    <subcellularLocation>
        <location evidence="1">Nucleus</location>
    </subcellularLocation>
</comment>
<dbReference type="GO" id="GO:0006303">
    <property type="term" value="P:double-strand break repair via nonhomologous end joining"/>
    <property type="evidence" value="ECO:0007669"/>
    <property type="project" value="InterPro"/>
</dbReference>
<accession>A0A1V9XRZ8</accession>
<dbReference type="SUPFAM" id="SSF49785">
    <property type="entry name" value="Galactose-binding domain-like"/>
    <property type="match status" value="1"/>
</dbReference>
<dbReference type="GO" id="GO:0000012">
    <property type="term" value="P:single strand break repair"/>
    <property type="evidence" value="ECO:0007669"/>
    <property type="project" value="InterPro"/>
</dbReference>
<gene>
    <name evidence="8" type="ORF">BIW11_07887</name>
</gene>
<keyword evidence="3" id="KW-0227">DNA damage</keyword>
<evidence type="ECO:0000256" key="4">
    <source>
        <dbReference type="ARBA" id="ARBA00023204"/>
    </source>
</evidence>
<evidence type="ECO:0000256" key="3">
    <source>
        <dbReference type="ARBA" id="ARBA00022763"/>
    </source>
</evidence>
<keyword evidence="5" id="KW-0539">Nucleus</keyword>
<dbReference type="InterPro" id="IPR008979">
    <property type="entry name" value="Galactose-bd-like_sf"/>
</dbReference>
<dbReference type="GO" id="GO:0003684">
    <property type="term" value="F:damaged DNA binding"/>
    <property type="evidence" value="ECO:0007669"/>
    <property type="project" value="InterPro"/>
</dbReference>
<dbReference type="Proteomes" id="UP000192247">
    <property type="component" value="Unassembled WGS sequence"/>
</dbReference>
<keyword evidence="9" id="KW-1185">Reference proteome</keyword>
<evidence type="ECO:0000256" key="1">
    <source>
        <dbReference type="ARBA" id="ARBA00004123"/>
    </source>
</evidence>
<dbReference type="STRING" id="418985.A0A1V9XRZ8"/>
<feature type="compositionally biased region" description="Polar residues" evidence="6">
    <location>
        <begin position="301"/>
        <end position="313"/>
    </location>
</feature>
<dbReference type="Pfam" id="PF01834">
    <property type="entry name" value="XRCC1_N"/>
    <property type="match status" value="1"/>
</dbReference>
<organism evidence="8 9">
    <name type="scientific">Tropilaelaps mercedesae</name>
    <dbReference type="NCBI Taxonomy" id="418985"/>
    <lineage>
        <taxon>Eukaryota</taxon>
        <taxon>Metazoa</taxon>
        <taxon>Ecdysozoa</taxon>
        <taxon>Arthropoda</taxon>
        <taxon>Chelicerata</taxon>
        <taxon>Arachnida</taxon>
        <taxon>Acari</taxon>
        <taxon>Parasitiformes</taxon>
        <taxon>Mesostigmata</taxon>
        <taxon>Gamasina</taxon>
        <taxon>Dermanyssoidea</taxon>
        <taxon>Laelapidae</taxon>
        <taxon>Tropilaelaps</taxon>
    </lineage>
</organism>
<feature type="compositionally biased region" description="Polar residues" evidence="6">
    <location>
        <begin position="533"/>
        <end position="550"/>
    </location>
</feature>
<dbReference type="CDD" id="cd17725">
    <property type="entry name" value="BRCT_XRCC1_rpt1"/>
    <property type="match status" value="1"/>
</dbReference>
<sequence>MQMVPVEKVLDVTSEHPDHKAFSLVTGFGQWTTETPGEEKAELTLRLCQLVQIARIELANESSAWLDIRVSRAGTTFGALLPTICLQSRKESKEGDNARIRRVLEIEDFNETLRQDKFDLVKVICRQPFNRSVLFGLSYLKFFTYLPEDGNKKQKPKPTLSICQDEREDIVLDIVQDLKGHNANGSRVAGTAIKNASLQDINREKRFVNTPVNDDGLDPSESGGELRAKSVLKRFVNSTSSPAAFNVSKRPPISHRREGVVKPSFIFAPKVSAAAQEASAKKAAIEASEVIPGRSPRKARNSGTAVQSSITSTTTKYPGDAKWFTEANLTNEADGDIDQNFVKDTLPRWKKGKKHKTQDNQADKGISVSPTASSSNATRITQACPTSVRVRRHTISSALLDREDETNAEKKTRGKVPLSKVRSSLPDGSVRPKQEPPKRKSVAIGRQLGATSDFDSAKPPAAKRAKKASDILQRIFSSSEDESTPSSVANTQETDSFVHDLTVCGRFLDESLNRNRTSREINEDISVVTDTSPGLSWQNDLPGRTNTTGERASKDDVWTPLTVNDVTEGEPPDVTANCVGSQLAVIKPEVKSDGEDMPVIIKTEVIELGDSDNASEIKSPQRQKDQQKTKKRNRNPPVSCEVESDSDLEVIGNDLMRGVIFALSGFKNPYRSSLRSMAISMGAKYRPDWDDTCTHLVCAFKNTPKYNEVRSKGGRIVTAAWIATSHLKQKLANWKNFRLH</sequence>